<sequence>MDSQFKRLSSYGELDMRLLTYTISCLFIVLMLSACSDRGMADLETEIGRIKARENPQVDPIPEFKLVPSHFYEVESKRSPFERWADNEQDESSHNNAEAVAPDCYKPDPFRVRVGLESVPLDALKLVGVLEDEAGTIWGLIMSPDGLISRVQTGDYMGQDSGVILSISDREIELLELHPDPVRPGCWKEQQTKLAMPEEQ</sequence>
<dbReference type="HOGENOM" id="CLU_109321_1_0_6"/>
<reference evidence="1 2" key="1">
    <citation type="submission" date="2011-11" db="EMBL/GenBank/DDBJ databases">
        <title>Improved High-Quality Draft sequence of Beggiatoa alba B18lD.</title>
        <authorList>
            <consortium name="US DOE Joint Genome Institute"/>
            <person name="Lucas S."/>
            <person name="Han J."/>
            <person name="Lapidus A."/>
            <person name="Cheng J.-F."/>
            <person name="Goodwin L."/>
            <person name="Pitluck S."/>
            <person name="Peters L."/>
            <person name="Mikhailova N."/>
            <person name="Held B."/>
            <person name="Detter J.C."/>
            <person name="Han C."/>
            <person name="Tapia R."/>
            <person name="Land M."/>
            <person name="Hauser L."/>
            <person name="Kyrpides N."/>
            <person name="Ivanova N."/>
            <person name="Pagani I."/>
            <person name="Samuel K."/>
            <person name="Teske A."/>
            <person name="Mueller J."/>
            <person name="Woyke T."/>
        </authorList>
    </citation>
    <scope>NUCLEOTIDE SEQUENCE [LARGE SCALE GENOMIC DNA]</scope>
    <source>
        <strain evidence="1 2">B18LD</strain>
    </source>
</reference>
<proteinExistence type="predicted"/>
<keyword evidence="2" id="KW-1185">Reference proteome</keyword>
<dbReference type="EMBL" id="JH600070">
    <property type="protein sequence ID" value="EIJ42928.1"/>
    <property type="molecule type" value="Genomic_DNA"/>
</dbReference>
<evidence type="ECO:0000313" key="1">
    <source>
        <dbReference type="EMBL" id="EIJ42928.1"/>
    </source>
</evidence>
<dbReference type="eggNOG" id="COG3168">
    <property type="taxonomic scope" value="Bacteria"/>
</dbReference>
<protein>
    <submittedName>
        <fullName evidence="1">Tfp pilus assembly protein PilP</fullName>
    </submittedName>
</protein>
<dbReference type="OrthoDB" id="5296580at2"/>
<accession>I3CH35</accession>
<dbReference type="PIRSF" id="PIRSF016481">
    <property type="entry name" value="Pilus_assembly_PilP"/>
    <property type="match status" value="1"/>
</dbReference>
<dbReference type="Proteomes" id="UP000005744">
    <property type="component" value="Unassembled WGS sequence"/>
</dbReference>
<dbReference type="InterPro" id="IPR007446">
    <property type="entry name" value="PilP"/>
</dbReference>
<dbReference type="AlphaFoldDB" id="I3CH35"/>
<organism evidence="1 2">
    <name type="scientific">Beggiatoa alba B18LD</name>
    <dbReference type="NCBI Taxonomy" id="395493"/>
    <lineage>
        <taxon>Bacteria</taxon>
        <taxon>Pseudomonadati</taxon>
        <taxon>Pseudomonadota</taxon>
        <taxon>Gammaproteobacteria</taxon>
        <taxon>Thiotrichales</taxon>
        <taxon>Thiotrichaceae</taxon>
        <taxon>Beggiatoa</taxon>
    </lineage>
</organism>
<dbReference type="PROSITE" id="PS51257">
    <property type="entry name" value="PROKAR_LIPOPROTEIN"/>
    <property type="match status" value="1"/>
</dbReference>
<gene>
    <name evidence="1" type="ORF">BegalDRAFT_2063</name>
</gene>
<dbReference type="Gene3D" id="2.30.30.830">
    <property type="match status" value="1"/>
</dbReference>
<dbReference type="STRING" id="395493.BegalDRAFT_2063"/>
<name>I3CH35_9GAMM</name>
<dbReference type="Pfam" id="PF04351">
    <property type="entry name" value="PilP"/>
    <property type="match status" value="1"/>
</dbReference>
<evidence type="ECO:0000313" key="2">
    <source>
        <dbReference type="Proteomes" id="UP000005744"/>
    </source>
</evidence>
<dbReference type="RefSeq" id="WP_002686182.1">
    <property type="nucleotide sequence ID" value="NZ_JH600070.1"/>
</dbReference>